<organism evidence="1 2">
    <name type="scientific">Serratia odorifera DSM 4582</name>
    <dbReference type="NCBI Taxonomy" id="667129"/>
    <lineage>
        <taxon>Bacteria</taxon>
        <taxon>Pseudomonadati</taxon>
        <taxon>Pseudomonadota</taxon>
        <taxon>Gammaproteobacteria</taxon>
        <taxon>Enterobacterales</taxon>
        <taxon>Yersiniaceae</taxon>
        <taxon>Serratia</taxon>
    </lineage>
</organism>
<proteinExistence type="predicted"/>
<dbReference type="EMBL" id="ADBY01000046">
    <property type="protein sequence ID" value="EFE95643.1"/>
    <property type="molecule type" value="Genomic_DNA"/>
</dbReference>
<comment type="caution">
    <text evidence="1">The sequence shown here is derived from an EMBL/GenBank/DDBJ whole genome shotgun (WGS) entry which is preliminary data.</text>
</comment>
<dbReference type="Proteomes" id="UP000005723">
    <property type="component" value="Unassembled WGS sequence"/>
</dbReference>
<dbReference type="HOGENOM" id="CLU_011352_0_0_6"/>
<protein>
    <submittedName>
        <fullName evidence="1">Uncharacterized protein</fullName>
    </submittedName>
</protein>
<dbReference type="AlphaFoldDB" id="D4E3U5"/>
<evidence type="ECO:0000313" key="1">
    <source>
        <dbReference type="EMBL" id="EFE95643.1"/>
    </source>
</evidence>
<evidence type="ECO:0000313" key="2">
    <source>
        <dbReference type="Proteomes" id="UP000005723"/>
    </source>
</evidence>
<keyword evidence="2" id="KW-1185">Reference proteome</keyword>
<reference evidence="1 2" key="1">
    <citation type="submission" date="2010-01" db="EMBL/GenBank/DDBJ databases">
        <authorList>
            <person name="Muzny D."/>
            <person name="Qin X."/>
            <person name="Deng J."/>
            <person name="Jiang H."/>
            <person name="Liu Y."/>
            <person name="Qu J."/>
            <person name="Song X.-Z."/>
            <person name="Zhang L."/>
            <person name="Thornton R."/>
            <person name="Coyle M."/>
            <person name="Francisco L."/>
            <person name="Jackson L."/>
            <person name="Javaid M."/>
            <person name="Korchina V."/>
            <person name="Kovar C."/>
            <person name="Mata R."/>
            <person name="Mathew T."/>
            <person name="Ngo R."/>
            <person name="Nguyen L."/>
            <person name="Nguyen N."/>
            <person name="Okwuonu G."/>
            <person name="Ongeri F."/>
            <person name="Pham C."/>
            <person name="Simmons D."/>
            <person name="Wilczek-Boney K."/>
            <person name="Hale W."/>
            <person name="Jakkamsetti A."/>
            <person name="Pham P."/>
            <person name="Ruth R."/>
            <person name="San Lucas F."/>
            <person name="Warren J."/>
            <person name="Zhang J."/>
            <person name="Zhao Z."/>
            <person name="Zhou C."/>
            <person name="Zhu D."/>
            <person name="Lee S."/>
            <person name="Bess C."/>
            <person name="Blankenburg K."/>
            <person name="Forbes L."/>
            <person name="Fu Q."/>
            <person name="Gubbala S."/>
            <person name="Hirani K."/>
            <person name="Jayaseelan J.C."/>
            <person name="Lara F."/>
            <person name="Munidasa M."/>
            <person name="Palculict T."/>
            <person name="Patil S."/>
            <person name="Pu L.-L."/>
            <person name="Saada N."/>
            <person name="Tang L."/>
            <person name="Weissenberger G."/>
            <person name="Zhu Y."/>
            <person name="Hemphill L."/>
            <person name="Shang Y."/>
            <person name="Youmans B."/>
            <person name="Ayvaz T."/>
            <person name="Ross M."/>
            <person name="Santibanez J."/>
            <person name="Aqrawi P."/>
            <person name="Gross S."/>
            <person name="Joshi V."/>
            <person name="Fowler G."/>
            <person name="Nazareth L."/>
            <person name="Reid J."/>
            <person name="Worley K."/>
            <person name="Petrosino J."/>
            <person name="Highlander S."/>
            <person name="Gibbs R."/>
        </authorList>
    </citation>
    <scope>NUCLEOTIDE SEQUENCE [LARGE SCALE GENOMIC DNA]</scope>
    <source>
        <strain evidence="1 2">DSM 4582</strain>
    </source>
</reference>
<gene>
    <name evidence="1" type="ORF">HMPREF0758_2845</name>
</gene>
<sequence length="1013" mass="107990">MDGMSTSELAAWLIRSPDGQRHYGEMSKEQQVSFVYSNLYQQPPSSSEVTSLVNQLNSGKTLGNVAAGLSDALLNYQGQDETMLQQQTILDDSIMQALYPGVADTPAAHSGAQDVLALFYAVGAIATADGVTYWGNVIGSGTNTFANVAQKFIDTRPAKFAALNDSEFINKIYVQLFTHAPNEVAVNHYLGAMAEQQLSRGAVLSMMIDDLRTSTAESDSAAQQKLAKVEHVYGPGEMPTAEHQETVAALYLSIAGRGVDASGLEAWSKFLASGASEYDLLKILAKSGEFSGAEDYVKLYYTLHGNQRPLSEMESQAILLRAGNDKLQASLVVLEAFRTGESLIGSNNPVSVSKIFEFNHALATSLGYKTIPQLDVSQDGGNPSGDVNGYGYHKVTDSELTLFTSLVLQVNHAASVDLSHAMDLDGVTLTGDLAANPTTVASLVNQDKSLSLQLNNAALNAAAGTLQLGVENDNVLFTGDADLSQANLKIYLDDGINTLRWQGNSVNGGANNVSENFYASGKEFTAESAYSIMDANFITKTIQLTTQPDGSITGAVSHNLKNFSNFQYVELSGYTGTGEIYLDGQRVGNDGAKVFDRGLYVNMATINNPDHDDVASLTQDRIDYVNAQFPAMLLTAKPDQVRVINVPLEDQLVIANNLGSDSHLQLETAHYPRINNDQKALTVSIMRDLDVGSGAAPNKGQYIDAGTLGLTSHFGEQPAGALSIFVQSVNTSLTLSGGNNHLTDVTVDGIGLYSSNYEVNLHIKADFSDSLQHVGAMQDDMLPYTQMQYNLTLDVGGTGGGDFYQNLLSLQDNARFSELLDGLSGYQLRVTGGNADDSFKVIGNTTVSGGSGSGVDITTFEHSSVDSMVKVIDVLSPLDRIVAGEAGHQWSFSSRAEKQMAVYGDYTSSSKLNALFDSIDGAANGSAQALFSSVLSAATAGASDGQLAEVGALKLGNALYVIVDNNANQSFDDRDMVFSLGDRDIYQTALQLHYDSPEVALSGIAAAQHETFA</sequence>
<name>D4E3U5_SEROD</name>
<accession>D4E3U5</accession>